<keyword evidence="5" id="KW-1185">Reference proteome</keyword>
<dbReference type="Gene3D" id="3.20.20.10">
    <property type="entry name" value="Alanine racemase"/>
    <property type="match status" value="1"/>
</dbReference>
<dbReference type="Proteomes" id="UP000002630">
    <property type="component" value="Unassembled WGS sequence"/>
</dbReference>
<evidence type="ECO:0000313" key="4">
    <source>
        <dbReference type="EMBL" id="CBJ32420.1"/>
    </source>
</evidence>
<feature type="domain" description="Orn/DAP/Arg decarboxylase 2 N-terminal" evidence="3">
    <location>
        <begin position="19"/>
        <end position="101"/>
    </location>
</feature>
<evidence type="ECO:0000256" key="2">
    <source>
        <dbReference type="ARBA" id="ARBA00022898"/>
    </source>
</evidence>
<accession>D7FY07</accession>
<gene>
    <name evidence="4" type="ORF">Esi_0337_0029</name>
</gene>
<dbReference type="PANTHER" id="PTHR43727:SF2">
    <property type="entry name" value="GROUP IV DECARBOXYLASE"/>
    <property type="match status" value="1"/>
</dbReference>
<dbReference type="STRING" id="2880.D7FY07"/>
<evidence type="ECO:0000256" key="1">
    <source>
        <dbReference type="ARBA" id="ARBA00001933"/>
    </source>
</evidence>
<keyword evidence="2" id="KW-0663">Pyridoxal phosphate</keyword>
<reference evidence="4 5" key="1">
    <citation type="journal article" date="2010" name="Nature">
        <title>The Ectocarpus genome and the independent evolution of multicellularity in brown algae.</title>
        <authorList>
            <person name="Cock J.M."/>
            <person name="Sterck L."/>
            <person name="Rouze P."/>
            <person name="Scornet D."/>
            <person name="Allen A.E."/>
            <person name="Amoutzias G."/>
            <person name="Anthouard V."/>
            <person name="Artiguenave F."/>
            <person name="Aury J.M."/>
            <person name="Badger J.H."/>
            <person name="Beszteri B."/>
            <person name="Billiau K."/>
            <person name="Bonnet E."/>
            <person name="Bothwell J.H."/>
            <person name="Bowler C."/>
            <person name="Boyen C."/>
            <person name="Brownlee C."/>
            <person name="Carrano C.J."/>
            <person name="Charrier B."/>
            <person name="Cho G.Y."/>
            <person name="Coelho S.M."/>
            <person name="Collen J."/>
            <person name="Corre E."/>
            <person name="Da Silva C."/>
            <person name="Delage L."/>
            <person name="Delaroque N."/>
            <person name="Dittami S.M."/>
            <person name="Doulbeau S."/>
            <person name="Elias M."/>
            <person name="Farnham G."/>
            <person name="Gachon C.M."/>
            <person name="Gschloessl B."/>
            <person name="Heesch S."/>
            <person name="Jabbari K."/>
            <person name="Jubin C."/>
            <person name="Kawai H."/>
            <person name="Kimura K."/>
            <person name="Kloareg B."/>
            <person name="Kupper F.C."/>
            <person name="Lang D."/>
            <person name="Le Bail A."/>
            <person name="Leblanc C."/>
            <person name="Lerouge P."/>
            <person name="Lohr M."/>
            <person name="Lopez P.J."/>
            <person name="Martens C."/>
            <person name="Maumus F."/>
            <person name="Michel G."/>
            <person name="Miranda-Saavedra D."/>
            <person name="Morales J."/>
            <person name="Moreau H."/>
            <person name="Motomura T."/>
            <person name="Nagasato C."/>
            <person name="Napoli C.A."/>
            <person name="Nelson D.R."/>
            <person name="Nyvall-Collen P."/>
            <person name="Peters A.F."/>
            <person name="Pommier C."/>
            <person name="Potin P."/>
            <person name="Poulain J."/>
            <person name="Quesneville H."/>
            <person name="Read B."/>
            <person name="Rensing S.A."/>
            <person name="Ritter A."/>
            <person name="Rousvoal S."/>
            <person name="Samanta M."/>
            <person name="Samson G."/>
            <person name="Schroeder D.C."/>
            <person name="Segurens B."/>
            <person name="Strittmatter M."/>
            <person name="Tonon T."/>
            <person name="Tregear J.W."/>
            <person name="Valentin K."/>
            <person name="von Dassow P."/>
            <person name="Yamagishi T."/>
            <person name="Van de Peer Y."/>
            <person name="Wincker P."/>
        </authorList>
    </citation>
    <scope>NUCLEOTIDE SEQUENCE [LARGE SCALE GENOMIC DNA]</scope>
    <source>
        <strain evidence="5">Ec32 / CCAP1310/4</strain>
    </source>
</reference>
<comment type="cofactor">
    <cofactor evidence="1">
        <name>pyridoxal 5'-phosphate</name>
        <dbReference type="ChEBI" id="CHEBI:597326"/>
    </cofactor>
</comment>
<dbReference type="SUPFAM" id="SSF51419">
    <property type="entry name" value="PLP-binding barrel"/>
    <property type="match status" value="1"/>
</dbReference>
<name>D7FY07_ECTSI</name>
<dbReference type="GO" id="GO:0008836">
    <property type="term" value="F:diaminopimelate decarboxylase activity"/>
    <property type="evidence" value="ECO:0007669"/>
    <property type="project" value="TreeGrafter"/>
</dbReference>
<evidence type="ECO:0000313" key="5">
    <source>
        <dbReference type="Proteomes" id="UP000002630"/>
    </source>
</evidence>
<dbReference type="AlphaFoldDB" id="D7FY07"/>
<dbReference type="InterPro" id="IPR029066">
    <property type="entry name" value="PLP-binding_barrel"/>
</dbReference>
<dbReference type="Pfam" id="PF02784">
    <property type="entry name" value="Orn_Arg_deC_N"/>
    <property type="match status" value="1"/>
</dbReference>
<organism evidence="4 5">
    <name type="scientific">Ectocarpus siliculosus</name>
    <name type="common">Brown alga</name>
    <name type="synonym">Conferva siliculosa</name>
    <dbReference type="NCBI Taxonomy" id="2880"/>
    <lineage>
        <taxon>Eukaryota</taxon>
        <taxon>Sar</taxon>
        <taxon>Stramenopiles</taxon>
        <taxon>Ochrophyta</taxon>
        <taxon>PX clade</taxon>
        <taxon>Phaeophyceae</taxon>
        <taxon>Ectocarpales</taxon>
        <taxon>Ectocarpaceae</taxon>
        <taxon>Ectocarpus</taxon>
    </lineage>
</organism>
<dbReference type="InParanoid" id="D7FY07"/>
<evidence type="ECO:0000259" key="3">
    <source>
        <dbReference type="Pfam" id="PF02784"/>
    </source>
</evidence>
<dbReference type="GO" id="GO:0009089">
    <property type="term" value="P:lysine biosynthetic process via diaminopimelate"/>
    <property type="evidence" value="ECO:0007669"/>
    <property type="project" value="TreeGrafter"/>
</dbReference>
<dbReference type="OrthoDB" id="5034579at2759"/>
<dbReference type="eggNOG" id="KOG0622">
    <property type="taxonomic scope" value="Eukaryota"/>
</dbReference>
<dbReference type="InterPro" id="IPR022644">
    <property type="entry name" value="De-COase2_N"/>
</dbReference>
<sequence length="141" mass="14796">MLLDGESELPPDAAELLKMGVGINACSLSQLRKIAEEAPGSSVGVRFNPGLGSGGTKSTNVGGPSSSFGIWYEWADEVRDICAGGDLTVSRIHTHIGSGSDPAVKQKVCTGFLHSSGGGVRCSPTVEAVSSSWSLWWWCWL</sequence>
<dbReference type="EMBL" id="FN649760">
    <property type="protein sequence ID" value="CBJ32420.1"/>
    <property type="molecule type" value="Genomic_DNA"/>
</dbReference>
<dbReference type="PANTHER" id="PTHR43727">
    <property type="entry name" value="DIAMINOPIMELATE DECARBOXYLASE"/>
    <property type="match status" value="1"/>
</dbReference>
<proteinExistence type="predicted"/>
<protein>
    <submittedName>
        <fullName evidence="4">Pyridoxal-dependent decarboxylase, C-terminal sheet domain protein</fullName>
    </submittedName>
</protein>